<gene>
    <name evidence="1" type="ORF">OMM_05706</name>
</gene>
<comment type="caution">
    <text evidence="1">The sequence shown here is derived from an EMBL/GenBank/DDBJ whole genome shotgun (WGS) entry which is preliminary data.</text>
</comment>
<dbReference type="Gene3D" id="3.40.50.300">
    <property type="entry name" value="P-loop containing nucleotide triphosphate hydrolases"/>
    <property type="match status" value="1"/>
</dbReference>
<dbReference type="AlphaFoldDB" id="A0A1V1NUS2"/>
<evidence type="ECO:0000313" key="1">
    <source>
        <dbReference type="EMBL" id="ETR66330.1"/>
    </source>
</evidence>
<name>A0A1V1NUS2_9BACT</name>
<dbReference type="SUPFAM" id="SSF52540">
    <property type="entry name" value="P-loop containing nucleoside triphosphate hydrolases"/>
    <property type="match status" value="2"/>
</dbReference>
<organism evidence="1 2">
    <name type="scientific">Candidatus Magnetoglobus multicellularis str. Araruama</name>
    <dbReference type="NCBI Taxonomy" id="890399"/>
    <lineage>
        <taxon>Bacteria</taxon>
        <taxon>Pseudomonadati</taxon>
        <taxon>Thermodesulfobacteriota</taxon>
        <taxon>Desulfobacteria</taxon>
        <taxon>Desulfobacterales</taxon>
        <taxon>Desulfobacteraceae</taxon>
        <taxon>Candidatus Magnetoglobus</taxon>
    </lineage>
</organism>
<dbReference type="InterPro" id="IPR027417">
    <property type="entry name" value="P-loop_NTPase"/>
</dbReference>
<reference evidence="2" key="1">
    <citation type="submission" date="2012-11" db="EMBL/GenBank/DDBJ databases">
        <authorList>
            <person name="Lucero-Rivera Y.E."/>
            <person name="Tovar-Ramirez D."/>
        </authorList>
    </citation>
    <scope>NUCLEOTIDE SEQUENCE [LARGE SCALE GENOMIC DNA]</scope>
    <source>
        <strain evidence="2">Araruama</strain>
    </source>
</reference>
<protein>
    <submittedName>
        <fullName evidence="1">Uncharacterized protein</fullName>
    </submittedName>
</protein>
<evidence type="ECO:0000313" key="2">
    <source>
        <dbReference type="Proteomes" id="UP000189670"/>
    </source>
</evidence>
<accession>A0A1V1NUS2</accession>
<proteinExistence type="predicted"/>
<sequence length="185" mass="20864">MKIVNLKIENDPILGDLSIDFRGSTGDILSTIVIAGPNGSGKTTMLKRINDLQQTQVTLSFADDNKIIEKLSTINNTNYSADFFNKNIASFIKCTNDLWQKFSTGDLPRMIYANAEINFKNIDLNVRQVGYNYAFHNRVNSNHSVKDINNHISSFIDSEVYGNQDQLPKTSINNACKKLMKHSRL</sequence>
<dbReference type="EMBL" id="ATBP01002058">
    <property type="protein sequence ID" value="ETR66330.1"/>
    <property type="molecule type" value="Genomic_DNA"/>
</dbReference>
<dbReference type="Proteomes" id="UP000189670">
    <property type="component" value="Unassembled WGS sequence"/>
</dbReference>